<evidence type="ECO:0000313" key="2">
    <source>
        <dbReference type="EMBL" id="GIF81488.1"/>
    </source>
</evidence>
<sequence length="138" mass="13943">MPGVPQQSSADLIKLAGEQLSELVRAEVALAKAELQDKAAKTAVSAGLFGAAGVSVFWAGAALAAAAVLGLALVLPAWLAALATAGGLLLIAAVLALAGRWRLRRAGSPVPQRALRGLRADLATLTHPAADAAHLERM</sequence>
<evidence type="ECO:0000313" key="3">
    <source>
        <dbReference type="Proteomes" id="UP000601223"/>
    </source>
</evidence>
<reference evidence="2 3" key="1">
    <citation type="submission" date="2021-01" db="EMBL/GenBank/DDBJ databases">
        <title>Whole genome shotgun sequence of Catellatospora bangladeshensis NBRC 107357.</title>
        <authorList>
            <person name="Komaki H."/>
            <person name="Tamura T."/>
        </authorList>
    </citation>
    <scope>NUCLEOTIDE SEQUENCE [LARGE SCALE GENOMIC DNA]</scope>
    <source>
        <strain evidence="2 3">NBRC 107357</strain>
    </source>
</reference>
<proteinExistence type="predicted"/>
<dbReference type="Proteomes" id="UP000601223">
    <property type="component" value="Unassembled WGS sequence"/>
</dbReference>
<dbReference type="EMBL" id="BONF01000014">
    <property type="protein sequence ID" value="GIF81488.1"/>
    <property type="molecule type" value="Genomic_DNA"/>
</dbReference>
<keyword evidence="1" id="KW-0472">Membrane</keyword>
<keyword evidence="1" id="KW-0812">Transmembrane</keyword>
<gene>
    <name evidence="2" type="ORF">Cba03nite_28370</name>
</gene>
<comment type="caution">
    <text evidence="2">The sequence shown here is derived from an EMBL/GenBank/DDBJ whole genome shotgun (WGS) entry which is preliminary data.</text>
</comment>
<dbReference type="AlphaFoldDB" id="A0A8J3JIU5"/>
<feature type="transmembrane region" description="Helical" evidence="1">
    <location>
        <begin position="77"/>
        <end position="98"/>
    </location>
</feature>
<keyword evidence="1" id="KW-1133">Transmembrane helix</keyword>
<evidence type="ECO:0000256" key="1">
    <source>
        <dbReference type="SAM" id="Phobius"/>
    </source>
</evidence>
<dbReference type="Pfam" id="PF07332">
    <property type="entry name" value="Phage_holin_3_6"/>
    <property type="match status" value="1"/>
</dbReference>
<dbReference type="InterPro" id="IPR009937">
    <property type="entry name" value="Phage_holin_3_6"/>
</dbReference>
<protein>
    <submittedName>
        <fullName evidence="2">Membrane protein</fullName>
    </submittedName>
</protein>
<feature type="transmembrane region" description="Helical" evidence="1">
    <location>
        <begin position="48"/>
        <end position="71"/>
    </location>
</feature>
<keyword evidence="3" id="KW-1185">Reference proteome</keyword>
<organism evidence="2 3">
    <name type="scientific">Catellatospora bangladeshensis</name>
    <dbReference type="NCBI Taxonomy" id="310355"/>
    <lineage>
        <taxon>Bacteria</taxon>
        <taxon>Bacillati</taxon>
        <taxon>Actinomycetota</taxon>
        <taxon>Actinomycetes</taxon>
        <taxon>Micromonosporales</taxon>
        <taxon>Micromonosporaceae</taxon>
        <taxon>Catellatospora</taxon>
    </lineage>
</organism>
<name>A0A8J3JIU5_9ACTN</name>
<accession>A0A8J3JIU5</accession>